<dbReference type="SUPFAM" id="SSF52129">
    <property type="entry name" value="Caspase-like"/>
    <property type="match status" value="1"/>
</dbReference>
<sequence length="514" mass="54807">MDDRARRRGTAGTGSAQSNGHRARRAHHQTPAMSRRRTRASNGLRLAGMAVAAWLLCSGAALATVGTPAPVTSASTQAESIDYHSAPKFAVVIGNTRYPGRYALHNAENDARLVAARLKQAGFATDLLINTDRGTLYQALGRLAETMKAGGAAAIYYAGHGMQIRGRNYLIPVDAPLDRPDALSQTALPVDYLISRLKDSGAHLSLVMLDACRNDPEESGLGGAYRGAGAPAGFIAQKPANGMLVAYATQPGERALDGRGANGPFALALSNWLTRPGMPIEDVMKHVMTDVRASTHDEQRPWIATSLIGDFALVPAANAQARLMLARPGRNVDGTPARGAAPSSGETAPVSTADGKPLLQWFQTAGQEEQMAMAQQIEREAKGVNRDDLPRLERQARGGNVVAASVLGTAYRNGFGAGTHITRSNTIAMRWFRLAAAQDMPYALNELGEMYFLGHGTTRDVAQARRYYEAAAAQGYMTAKLNLFQLQAESGQVTPQSLMEMFNAATRAAARPGN</sequence>
<protein>
    <recommendedName>
        <fullName evidence="3">Peptidase C14 caspase domain-containing protein</fullName>
    </recommendedName>
</protein>
<feature type="region of interest" description="Disordered" evidence="1">
    <location>
        <begin position="330"/>
        <end position="353"/>
    </location>
</feature>
<dbReference type="InterPro" id="IPR006597">
    <property type="entry name" value="Sel1-like"/>
</dbReference>
<dbReference type="Pfam" id="PF08238">
    <property type="entry name" value="Sel1"/>
    <property type="match status" value="2"/>
</dbReference>
<dbReference type="InterPro" id="IPR011990">
    <property type="entry name" value="TPR-like_helical_dom_sf"/>
</dbReference>
<reference evidence="4 5" key="1">
    <citation type="submission" date="2019-11" db="EMBL/GenBank/DDBJ databases">
        <title>Phenotypic characterization of an OXA-22 and OXA-60 co-producing Ralstonia pickettii clinical strain.</title>
        <authorList>
            <person name="He F."/>
        </authorList>
    </citation>
    <scope>NUCLEOTIDE SEQUENCE [LARGE SCALE GENOMIC DNA]</scope>
    <source>
        <strain evidence="4 5">PSLESD1</strain>
    </source>
</reference>
<dbReference type="Gene3D" id="1.25.40.10">
    <property type="entry name" value="Tetratricopeptide repeat domain"/>
    <property type="match status" value="1"/>
</dbReference>
<dbReference type="GO" id="GO:0004197">
    <property type="term" value="F:cysteine-type endopeptidase activity"/>
    <property type="evidence" value="ECO:0007669"/>
    <property type="project" value="InterPro"/>
</dbReference>
<dbReference type="PANTHER" id="PTHR22576:SF37">
    <property type="entry name" value="MUCOSA-ASSOCIATED LYMPHOID TISSUE LYMPHOMA TRANSLOCATION PROTEIN 1"/>
    <property type="match status" value="1"/>
</dbReference>
<dbReference type="PANTHER" id="PTHR22576">
    <property type="entry name" value="MUCOSA ASSOCIATED LYMPHOID TISSUE LYMPHOMA TRANSLOCATION PROTEIN 1/PARACASPASE"/>
    <property type="match status" value="1"/>
</dbReference>
<dbReference type="SUPFAM" id="SSF81901">
    <property type="entry name" value="HCP-like"/>
    <property type="match status" value="1"/>
</dbReference>
<feature type="transmembrane region" description="Helical" evidence="2">
    <location>
        <begin position="43"/>
        <end position="65"/>
    </location>
</feature>
<proteinExistence type="predicted"/>
<feature type="compositionally biased region" description="Basic residues" evidence="1">
    <location>
        <begin position="21"/>
        <end position="39"/>
    </location>
</feature>
<feature type="region of interest" description="Disordered" evidence="1">
    <location>
        <begin position="1"/>
        <end position="39"/>
    </location>
</feature>
<dbReference type="SMART" id="SM00671">
    <property type="entry name" value="SEL1"/>
    <property type="match status" value="2"/>
</dbReference>
<comment type="caution">
    <text evidence="4">The sequence shown here is derived from an EMBL/GenBank/DDBJ whole genome shotgun (WGS) entry which is preliminary data.</text>
</comment>
<evidence type="ECO:0000313" key="5">
    <source>
        <dbReference type="Proteomes" id="UP000441032"/>
    </source>
</evidence>
<dbReference type="Proteomes" id="UP000441032">
    <property type="component" value="Unassembled WGS sequence"/>
</dbReference>
<dbReference type="InterPro" id="IPR052039">
    <property type="entry name" value="Caspase-related_regulators"/>
</dbReference>
<organism evidence="4 5">
    <name type="scientific">Ralstonia pickettii</name>
    <name type="common">Burkholderia pickettii</name>
    <dbReference type="NCBI Taxonomy" id="329"/>
    <lineage>
        <taxon>Bacteria</taxon>
        <taxon>Pseudomonadati</taxon>
        <taxon>Pseudomonadota</taxon>
        <taxon>Betaproteobacteria</taxon>
        <taxon>Burkholderiales</taxon>
        <taxon>Burkholderiaceae</taxon>
        <taxon>Ralstonia</taxon>
    </lineage>
</organism>
<accession>A0A7X2HNA8</accession>
<dbReference type="InterPro" id="IPR011600">
    <property type="entry name" value="Pept_C14_caspase"/>
</dbReference>
<keyword evidence="2" id="KW-0472">Membrane</keyword>
<keyword evidence="2" id="KW-1133">Transmembrane helix</keyword>
<dbReference type="Gene3D" id="3.40.50.1460">
    <property type="match status" value="1"/>
</dbReference>
<dbReference type="AlphaFoldDB" id="A0A7X2HNA8"/>
<evidence type="ECO:0000313" key="4">
    <source>
        <dbReference type="EMBL" id="MRS99682.1"/>
    </source>
</evidence>
<name>A0A7X2HNA8_RALPI</name>
<dbReference type="EMBL" id="WJYN01000004">
    <property type="protein sequence ID" value="MRS99682.1"/>
    <property type="molecule type" value="Genomic_DNA"/>
</dbReference>
<dbReference type="GO" id="GO:0006508">
    <property type="term" value="P:proteolysis"/>
    <property type="evidence" value="ECO:0007669"/>
    <property type="project" value="InterPro"/>
</dbReference>
<dbReference type="Pfam" id="PF00656">
    <property type="entry name" value="Peptidase_C14"/>
    <property type="match status" value="1"/>
</dbReference>
<gene>
    <name evidence="4" type="ORF">GJQ57_13610</name>
</gene>
<evidence type="ECO:0000256" key="2">
    <source>
        <dbReference type="SAM" id="Phobius"/>
    </source>
</evidence>
<keyword evidence="2" id="KW-0812">Transmembrane</keyword>
<feature type="domain" description="Peptidase C14 caspase" evidence="3">
    <location>
        <begin position="88"/>
        <end position="311"/>
    </location>
</feature>
<evidence type="ECO:0000256" key="1">
    <source>
        <dbReference type="SAM" id="MobiDB-lite"/>
    </source>
</evidence>
<evidence type="ECO:0000259" key="3">
    <source>
        <dbReference type="Pfam" id="PF00656"/>
    </source>
</evidence>
<dbReference type="InterPro" id="IPR029030">
    <property type="entry name" value="Caspase-like_dom_sf"/>
</dbReference>